<proteinExistence type="predicted"/>
<dbReference type="Pfam" id="PF14225">
    <property type="entry name" value="MOR2-PAG1_C"/>
    <property type="match status" value="1"/>
</dbReference>
<dbReference type="OrthoDB" id="6287725at2759"/>
<sequence>MTSGSLLFSEHHSQVNAKSIEFPSENSTSYTVNDHILLGSSIPCDLDRSDYVEKSFVQKISKESMLYSQVSSSNCEAISSINHTVLNSQVSIFPEQFSYYPTCDSLKHEFKTPTEYVLYILFAQFVCITEKKFNTILAYPLDWEPNIVKIIGEGVDPIFDKILRSLGYIARYKPKPVIDSFMYWRKSKSETSIIPMLNKECLFGGDIKNDSQSQHDSNLNAIQFNRKVSVIKDRTSLISVFILCRALIEIVKQVSADALGNDLGNKLEEIVFNQLRYTNPRVLSTSIIRLANWNLFVELLGWMSKVRFSSVSDRFIADLEKFRGNITKEKELKVEMVIHGMKSLKIKLFPEDALEESSDFVASLVRFFEETRSNRIKYAYANLFHHSMLPMVDSATAELNFPSWAKTIEMLYPKVIKMSMKIRLWSVAFPLATTLLCVSPRDMFLANWLNLIESNILKLKDKTTRVCLVTCIARMTWVYLFRYSESLNTTIKKLDNLIFILFPPGKRLLGFSGLNLVLVAFIRFIGSKYPDYCFKDVIFPLISIDISKLSQDFFLDDLSPEKMIVAMKAVLAIVYDLVNFGNRPSFPVVIEEIPECSDEQLDSIFNVINESNIKDYYELFCQMVFKIAYVCDQNYGCQIEEEDSLLLKITIPLNNALQLSGNFKDNQIYYELLVVSFEILSKCLFKEVSLVKVVDMICRNLLHSEYDVSKAANNALEIIAKQDKVQIVLTAVSKLIKKYDELFLKEYSIFVTANQNIFACTERILQLFVSLLKIWIRQISDKMKRGKDASDFLDKVNNDTNFEKTDEMTCIMILIEEIESSGFFFICSQSRIIRCYGFKILHLVAKVDEIISKYIQNNTENICSNESFGCTDAIYSRMIDIFYNDGIRLLSFSMESLSVVEYNRLQKIRADKSNNILIKISESENTIDAAIWFRVFPKLIKLCFEKFPINILFCRNAVCLRLMRMQRFIMKVAETSKKNSSFDILSKYSKYSTFSDIIVEQWKLYLIVACSTLTSTSDEVLKYIQKYEHKRNIMNIFFEETISAHSVFEEILPLLGIDCIIIKDAIVSALECINVNVYRVLLEDLQLVLKKSAENSHSFHFQTSEKNYKNVLYDLLTEITHVLQLTSHFLVKEDIIQDEWILNTLVSYIKDIKIFLGELNVQREWEYQKLKRYFCGLLENVYEGVCRTSDSLKWISFDDRISYFRMIEEWSGYSFYETFSQNHEECIKQLVLDQYKDVRDCNPIIASLEIEKKNLQMAALNCMASLCSGRIIQVTENNSNKKEVISFDIDVFFRWANSLFLSQNGKVVDVGCKALYNLLRHNLDCSVLLENTVQQCYKYHLETKSSQCYFSVLADVLIEAPVFPYLIYQILVLCLFKIGDSDLDMRINALRLLRYSEELFYGKSLVSEFEAAIFNNTIAIYKRGQYLLLSRYSKEYSDLAFMVFSECLKCFYLVSENSQKDLLIILLHWIEVIELQLDANDHLSSSSYMVLVNLLEIDVKYGDKFRNEIEELWTALVSGPHVGNIKIILNFFISQCIERKDPMLVILAKHIIVYLNRSPLGFKVVDTLLNYLQNSRSMIPQLLELNQYSNTDMNYPYMAIFDDFFPLPKKSVIFSYGQVALIFMVDLIIESDFSISSILPLLLHVSFIQLDHYAGLVKDQAKEMLITLLNRIDLNGLKDEFLKVKVNLVNILQSKNSKLLWAYDDLNQIKKVPRIPGEMKKMVDDVLKICFIEYDDLRQMWGKIAITWATSCPVRHLACRSFEIFRCLFLPLNQNILADMLARLSNTICDTSLDIQGFAMEILVTLKVLTEKLDNSEFRNYPQLFWGIVACLNTIHEQEFIQCVLILEEIMKKIDLGSHSNVVFLLSMFPSKWVGKFDGIQSLILKGLRSSASYDITLRILDFIIELPNNDIVGNNERLLFAILANLPRFLVALENTTMSQDVINCAKKLQIMANVQGLLELEKIIFSFSKSRFRVKEDFIKQIVFIIRDIYFPEWEIPVLVFMLGMLSNKWRWVKVKTMDILKVMLPYIDTSRPKFSGFGANLISPLLRLLKTGYSQQALEVLEKITVISGGSIDKYVLRMVLGDKHVRKECQKIDELFGIPDENGWAVAMPSVVAATTRSNVHSVFYTCAISFSNERLITSDIQFHVDDCYHGTDDCSATAFSIASEECGEGDSLDDMVSTLHSLDIFFAEDGSSTLHDYKTFVADTGSGFDSIENDLGVHDSQMASIFTGFDTIKITDSLNSSLTSIFTESKSSDKVSLNKNTDLVSSNKVKVSTVTGSLFPEIDRNYSLSDDKLAMKNEDNGINVTDETYEVFFSLHDSLKI</sequence>
<dbReference type="VEuPathDB" id="FungiDB:T551_00598"/>
<dbReference type="PANTHER" id="PTHR12295">
    <property type="entry name" value="FURRY-RELATED"/>
    <property type="match status" value="1"/>
</dbReference>
<dbReference type="InterPro" id="IPR029473">
    <property type="entry name" value="MOR2-PAG1_mid"/>
</dbReference>
<accession>A0A0W4ZVX5</accession>
<evidence type="ECO:0000259" key="1">
    <source>
        <dbReference type="Pfam" id="PF14222"/>
    </source>
</evidence>
<dbReference type="RefSeq" id="XP_018231200.1">
    <property type="nucleotide sequence ID" value="XM_018372864.1"/>
</dbReference>
<evidence type="ECO:0000259" key="3">
    <source>
        <dbReference type="Pfam" id="PF14228"/>
    </source>
</evidence>
<reference evidence="5" key="1">
    <citation type="journal article" date="2016" name="Nat. Commun.">
        <title>Genome analysis of three Pneumocystis species reveals adaptation mechanisms to life exclusively in mammalian hosts.</title>
        <authorList>
            <person name="Ma L."/>
            <person name="Chen Z."/>
            <person name="Huang D.W."/>
            <person name="Kutty G."/>
            <person name="Ishihara M."/>
            <person name="Wang H."/>
            <person name="Abouelleil A."/>
            <person name="Bishop L."/>
            <person name="Davey E."/>
            <person name="Deng R."/>
            <person name="Deng X."/>
            <person name="Fan L."/>
            <person name="Fantoni G."/>
            <person name="Fitzgerald M."/>
            <person name="Gogineni E."/>
            <person name="Goldberg J.M."/>
            <person name="Handley G."/>
            <person name="Hu X."/>
            <person name="Huber C."/>
            <person name="Jiao X."/>
            <person name="Jones K."/>
            <person name="Levin J.Z."/>
            <person name="Liu Y."/>
            <person name="Macdonald P."/>
            <person name="Melnikov A."/>
            <person name="Raley C."/>
            <person name="Sassi M."/>
            <person name="Sherman B.T."/>
            <person name="Song X."/>
            <person name="Sykes S."/>
            <person name="Tran B."/>
            <person name="Walsh L."/>
            <person name="Xia Y."/>
            <person name="Yang J."/>
            <person name="Young S."/>
            <person name="Zeng Q."/>
            <person name="Zheng X."/>
            <person name="Stephens R."/>
            <person name="Nusbaum C."/>
            <person name="Birren B.W."/>
            <person name="Azadi P."/>
            <person name="Lempicki R.A."/>
            <person name="Cuomo C.A."/>
            <person name="Kovacs J.A."/>
        </authorList>
    </citation>
    <scope>NUCLEOTIDE SEQUENCE [LARGE SCALE GENOMIC DNA]</scope>
    <source>
        <strain evidence="5">RU7</strain>
    </source>
</reference>
<dbReference type="InterPro" id="IPR025481">
    <property type="entry name" value="Cell_Morphogen_C"/>
</dbReference>
<dbReference type="STRING" id="1408657.A0A0W4ZVX5"/>
<dbReference type="GeneID" id="28939119"/>
<dbReference type="GO" id="GO:0000131">
    <property type="term" value="C:incipient cellular bud site"/>
    <property type="evidence" value="ECO:0007669"/>
    <property type="project" value="EnsemblFungi"/>
</dbReference>
<feature type="domain" description="Cell morphogenesis protein N-terminal" evidence="1">
    <location>
        <begin position="233"/>
        <end position="776"/>
    </location>
</feature>
<dbReference type="GO" id="GO:0005938">
    <property type="term" value="C:cell cortex"/>
    <property type="evidence" value="ECO:0007669"/>
    <property type="project" value="TreeGrafter"/>
</dbReference>
<evidence type="ECO:0000313" key="4">
    <source>
        <dbReference type="EMBL" id="KTW32508.1"/>
    </source>
</evidence>
<feature type="domain" description="Cell morphogenesis central region" evidence="3">
    <location>
        <begin position="1308"/>
        <end position="1541"/>
    </location>
</feature>
<dbReference type="PANTHER" id="PTHR12295:SF30">
    <property type="entry name" value="PROTEIN FURRY"/>
    <property type="match status" value="1"/>
</dbReference>
<feature type="domain" description="Cell morphogenesis central region" evidence="3">
    <location>
        <begin position="1614"/>
        <end position="1773"/>
    </location>
</feature>
<dbReference type="Proteomes" id="UP000053447">
    <property type="component" value="Unassembled WGS sequence"/>
</dbReference>
<protein>
    <recommendedName>
        <fullName evidence="6">Cell morphogenesis protein N-terminal domain-containing protein</fullName>
    </recommendedName>
</protein>
<dbReference type="GO" id="GO:0000902">
    <property type="term" value="P:cell morphogenesis"/>
    <property type="evidence" value="ECO:0007669"/>
    <property type="project" value="EnsemblFungi"/>
</dbReference>
<feature type="domain" description="Cell morphogenesis protein C-terminal" evidence="2">
    <location>
        <begin position="1822"/>
        <end position="2072"/>
    </location>
</feature>
<dbReference type="Pfam" id="PF14222">
    <property type="entry name" value="MOR2-PAG1_N"/>
    <property type="match status" value="1"/>
</dbReference>
<comment type="caution">
    <text evidence="4">The sequence shown here is derived from an EMBL/GenBank/DDBJ whole genome shotgun (WGS) entry which is preliminary data.</text>
</comment>
<evidence type="ECO:0000259" key="2">
    <source>
        <dbReference type="Pfam" id="PF14225"/>
    </source>
</evidence>
<evidence type="ECO:0000313" key="5">
    <source>
        <dbReference type="Proteomes" id="UP000053447"/>
    </source>
</evidence>
<dbReference type="Pfam" id="PF14228">
    <property type="entry name" value="MOR2-PAG1_mid"/>
    <property type="match status" value="2"/>
</dbReference>
<dbReference type="GO" id="GO:0043332">
    <property type="term" value="C:mating projection tip"/>
    <property type="evidence" value="ECO:0007669"/>
    <property type="project" value="EnsemblFungi"/>
</dbReference>
<dbReference type="eggNOG" id="KOG1825">
    <property type="taxonomic scope" value="Eukaryota"/>
</dbReference>
<dbReference type="EMBL" id="LFWA01000002">
    <property type="protein sequence ID" value="KTW32508.1"/>
    <property type="molecule type" value="Genomic_DNA"/>
</dbReference>
<dbReference type="InterPro" id="IPR039867">
    <property type="entry name" value="Furry/Tao3/Mor2"/>
</dbReference>
<name>A0A0W4ZVX5_PNEJ7</name>
<organism evidence="4 5">
    <name type="scientific">Pneumocystis jirovecii (strain RU7)</name>
    <name type="common">Human pneumocystis pneumonia agent</name>
    <dbReference type="NCBI Taxonomy" id="1408657"/>
    <lineage>
        <taxon>Eukaryota</taxon>
        <taxon>Fungi</taxon>
        <taxon>Dikarya</taxon>
        <taxon>Ascomycota</taxon>
        <taxon>Taphrinomycotina</taxon>
        <taxon>Pneumocystomycetes</taxon>
        <taxon>Pneumocystaceae</taxon>
        <taxon>Pneumocystis</taxon>
    </lineage>
</organism>
<dbReference type="GO" id="GO:0005933">
    <property type="term" value="C:cellular bud"/>
    <property type="evidence" value="ECO:0007669"/>
    <property type="project" value="EnsemblFungi"/>
</dbReference>
<keyword evidence="5" id="KW-1185">Reference proteome</keyword>
<evidence type="ECO:0008006" key="6">
    <source>
        <dbReference type="Google" id="ProtNLM"/>
    </source>
</evidence>
<dbReference type="GO" id="GO:0007118">
    <property type="term" value="P:budding cell apical bud growth"/>
    <property type="evidence" value="ECO:0007669"/>
    <property type="project" value="EnsemblFungi"/>
</dbReference>
<gene>
    <name evidence="4" type="ORF">T551_00598</name>
</gene>
<dbReference type="InterPro" id="IPR025614">
    <property type="entry name" value="Cell_morpho_N"/>
</dbReference>